<dbReference type="PANTHER" id="PTHR11699">
    <property type="entry name" value="ALDEHYDE DEHYDROGENASE-RELATED"/>
    <property type="match status" value="1"/>
</dbReference>
<dbReference type="GO" id="GO:0016620">
    <property type="term" value="F:oxidoreductase activity, acting on the aldehyde or oxo group of donors, NAD or NADP as acceptor"/>
    <property type="evidence" value="ECO:0007669"/>
    <property type="project" value="InterPro"/>
</dbReference>
<evidence type="ECO:0000313" key="5">
    <source>
        <dbReference type="Ensembl" id="ENSRNOP00000089589.1"/>
    </source>
</evidence>
<dbReference type="PROSITE" id="PS00070">
    <property type="entry name" value="ALDEHYDE_DEHYDR_CYS"/>
    <property type="match status" value="1"/>
</dbReference>
<dbReference type="FunFam" id="3.40.309.10:FF:000001">
    <property type="entry name" value="Mitochondrial aldehyde dehydrogenase 2"/>
    <property type="match status" value="1"/>
</dbReference>
<dbReference type="GeneTree" id="ENSGT00940000154609"/>
<reference evidence="5" key="1">
    <citation type="submission" date="2024-01" db="EMBL/GenBank/DDBJ databases">
        <title>GRCr8: a new rat reference genome assembly contstructed from accurate long reads and long range scaffolding.</title>
        <authorList>
            <person name="Doris P.A."/>
            <person name="Kalbfleisch T."/>
            <person name="Li K."/>
            <person name="Howe K."/>
            <person name="Wood J."/>
        </authorList>
    </citation>
    <scope>NUCLEOTIDE SEQUENCE [LARGE SCALE GENOMIC DNA]</scope>
    <source>
        <strain evidence="5">Brown Norway</strain>
    </source>
</reference>
<keyword evidence="6" id="KW-1185">Reference proteome</keyword>
<dbReference type="SUPFAM" id="SSF53720">
    <property type="entry name" value="ALDH-like"/>
    <property type="match status" value="1"/>
</dbReference>
<dbReference type="Proteomes" id="UP000002494">
    <property type="component" value="Chromosome 1"/>
</dbReference>
<evidence type="ECO:0007829" key="8">
    <source>
        <dbReference type="PeptideAtlas" id="A0A8I6ALC9"/>
    </source>
</evidence>
<evidence type="ECO:0000256" key="1">
    <source>
        <dbReference type="ARBA" id="ARBA00009986"/>
    </source>
</evidence>
<keyword evidence="8" id="KW-1267">Proteomics identification</keyword>
<dbReference type="Gene3D" id="3.40.309.10">
    <property type="entry name" value="Aldehyde Dehydrogenase, Chain A, domain 2"/>
    <property type="match status" value="1"/>
</dbReference>
<keyword evidence="3" id="KW-0520">NAD</keyword>
<reference evidence="5" key="3">
    <citation type="submission" date="2025-09" db="UniProtKB">
        <authorList>
            <consortium name="Ensembl"/>
        </authorList>
    </citation>
    <scope>IDENTIFICATION</scope>
    <source>
        <strain evidence="5">Brown Norway</strain>
    </source>
</reference>
<dbReference type="InterPro" id="IPR015590">
    <property type="entry name" value="Aldehyde_DH_dom"/>
</dbReference>
<evidence type="ECO:0000256" key="2">
    <source>
        <dbReference type="ARBA" id="ARBA00023002"/>
    </source>
</evidence>
<dbReference type="FunFam" id="3.40.605.10:FF:000050">
    <property type="entry name" value="Aldehyde dehydrogenase, mitochondrial"/>
    <property type="match status" value="1"/>
</dbReference>
<accession>A0A8I6ALC9</accession>
<comment type="similarity">
    <text evidence="1">Belongs to the aldehyde dehydrogenase family.</text>
</comment>
<dbReference type="InterPro" id="IPR016162">
    <property type="entry name" value="Ald_DH_N"/>
</dbReference>
<dbReference type="InterPro" id="IPR016161">
    <property type="entry name" value="Ald_DH/histidinol_DH"/>
</dbReference>
<keyword evidence="2" id="KW-0560">Oxidoreductase</keyword>
<evidence type="ECO:0000313" key="7">
    <source>
        <dbReference type="RGD" id="402093005"/>
    </source>
</evidence>
<dbReference type="Ensembl" id="ENSRNOT00000110134.2">
    <property type="protein sequence ID" value="ENSRNOP00000089589.1"/>
    <property type="gene ID" value="ENSRNOG00000017878.9"/>
</dbReference>
<evidence type="ECO:0000313" key="6">
    <source>
        <dbReference type="Proteomes" id="UP000002494"/>
    </source>
</evidence>
<feature type="domain" description="Aldehyde dehydrogenase" evidence="4">
    <location>
        <begin position="29"/>
        <end position="471"/>
    </location>
</feature>
<proteinExistence type="evidence at protein level"/>
<sequence length="480" mass="52482">MSSPAQPEVPAPLDNLKIQHTKIFINNEWHDSVSHEKFPVINPATEEVICHVEEGDKADVDKAVKAARQAFQIGSPWRTMDASERGRLLNKLADLMERDHLLLAVSINQKVSIKALKYFAGWADKIHGQTIPSGEYIREHIGVCGQIIPWNGPLVSFIWKIGPALSCGNTVIVKPAEQTPLTALHMASLIKEAGFPPGVVNVVPGYGPTAGAAISSHMDIDKVSFTGSTEVGPFFGTSHIYVTPFEADSGSSPCAASKDLRKKIIAVEFAHQGVFFHQGQICVAASRLFVEESIYDEFVRRSVERAKKYVLGNPLDSGMSQGPQIDKEQHVKILDLIESGKKEGAKLECGGGRWGNKGFFVQPTVFSNVTDEMRIAKEEIFGPVQQIMKFKSIDEVIKRANNTPYGLAAGVFTKDLDRAITVSSALQAGTVWVNCYLALSVQCPFGGFKMSGNGREMGEQGVYEYTELKTVAMKISQKNS</sequence>
<dbReference type="InterPro" id="IPR016163">
    <property type="entry name" value="Ald_DH_C"/>
</dbReference>
<dbReference type="InterPro" id="IPR016160">
    <property type="entry name" value="Ald_DH_CS_CYS"/>
</dbReference>
<organism evidence="5 6">
    <name type="scientific">Rattus norvegicus</name>
    <name type="common">Rat</name>
    <dbReference type="NCBI Taxonomy" id="10116"/>
    <lineage>
        <taxon>Eukaryota</taxon>
        <taxon>Metazoa</taxon>
        <taxon>Chordata</taxon>
        <taxon>Craniata</taxon>
        <taxon>Vertebrata</taxon>
        <taxon>Euteleostomi</taxon>
        <taxon>Mammalia</taxon>
        <taxon>Eutheria</taxon>
        <taxon>Euarchontoglires</taxon>
        <taxon>Glires</taxon>
        <taxon>Rodentia</taxon>
        <taxon>Myomorpha</taxon>
        <taxon>Muroidea</taxon>
        <taxon>Muridae</taxon>
        <taxon>Murinae</taxon>
        <taxon>Rattus</taxon>
    </lineage>
</organism>
<dbReference type="RGD" id="402093005">
    <property type="gene designation" value="Aldh1a7"/>
</dbReference>
<evidence type="ECO:0000256" key="3">
    <source>
        <dbReference type="ARBA" id="ARBA00023027"/>
    </source>
</evidence>
<reference evidence="5" key="2">
    <citation type="submission" date="2025-08" db="UniProtKB">
        <authorList>
            <consortium name="Ensembl"/>
        </authorList>
    </citation>
    <scope>IDENTIFICATION</scope>
    <source>
        <strain evidence="5">Brown Norway</strain>
    </source>
</reference>
<name>A0A8I6ALC9_RAT</name>
<dbReference type="Pfam" id="PF00171">
    <property type="entry name" value="Aldedh"/>
    <property type="match status" value="1"/>
</dbReference>
<dbReference type="AlphaFoldDB" id="A0A8I6ALC9"/>
<protein>
    <submittedName>
        <fullName evidence="5">Aldehyde dehydrogenase family 1, subfamily A7</fullName>
    </submittedName>
</protein>
<dbReference type="Gene3D" id="3.40.605.10">
    <property type="entry name" value="Aldehyde Dehydrogenase, Chain A, domain 1"/>
    <property type="match status" value="1"/>
</dbReference>
<evidence type="ECO:0000259" key="4">
    <source>
        <dbReference type="Pfam" id="PF00171"/>
    </source>
</evidence>
<gene>
    <name evidence="5 7" type="primary">Aldh1a7</name>
</gene>